<dbReference type="AlphaFoldDB" id="A0A225VVC7"/>
<gene>
    <name evidence="1" type="ORF">PHMEG_00018439</name>
</gene>
<accession>A0A225VVC7</accession>
<reference evidence="2" key="1">
    <citation type="submission" date="2017-03" db="EMBL/GenBank/DDBJ databases">
        <title>Phytopthora megakarya and P. palmivora, two closely related causual agents of cacao black pod achieved similar genome size and gene model numbers by different mechanisms.</title>
        <authorList>
            <person name="Ali S."/>
            <person name="Shao J."/>
            <person name="Larry D.J."/>
            <person name="Kronmiller B."/>
            <person name="Shen D."/>
            <person name="Strem M.D."/>
            <person name="Melnick R.L."/>
            <person name="Guiltinan M.J."/>
            <person name="Tyler B.M."/>
            <person name="Meinhardt L.W."/>
            <person name="Bailey B.A."/>
        </authorList>
    </citation>
    <scope>NUCLEOTIDE SEQUENCE [LARGE SCALE GENOMIC DNA]</scope>
    <source>
        <strain evidence="2">zdho120</strain>
    </source>
</reference>
<evidence type="ECO:0000313" key="2">
    <source>
        <dbReference type="Proteomes" id="UP000198211"/>
    </source>
</evidence>
<dbReference type="InterPro" id="IPR021109">
    <property type="entry name" value="Peptidase_aspartic_dom_sf"/>
</dbReference>
<proteinExistence type="predicted"/>
<comment type="caution">
    <text evidence="1">The sequence shown here is derived from an EMBL/GenBank/DDBJ whole genome shotgun (WGS) entry which is preliminary data.</text>
</comment>
<protein>
    <submittedName>
        <fullName evidence="1">Uncharacterized protein</fullName>
    </submittedName>
</protein>
<evidence type="ECO:0000313" key="1">
    <source>
        <dbReference type="EMBL" id="OWZ08939.1"/>
    </source>
</evidence>
<dbReference type="Gene3D" id="2.40.70.10">
    <property type="entry name" value="Acid Proteases"/>
    <property type="match status" value="1"/>
</dbReference>
<dbReference type="EMBL" id="NBNE01002971">
    <property type="protein sequence ID" value="OWZ08939.1"/>
    <property type="molecule type" value="Genomic_DNA"/>
</dbReference>
<dbReference type="Proteomes" id="UP000198211">
    <property type="component" value="Unassembled WGS sequence"/>
</dbReference>
<organism evidence="1 2">
    <name type="scientific">Phytophthora megakarya</name>
    <dbReference type="NCBI Taxonomy" id="4795"/>
    <lineage>
        <taxon>Eukaryota</taxon>
        <taxon>Sar</taxon>
        <taxon>Stramenopiles</taxon>
        <taxon>Oomycota</taxon>
        <taxon>Peronosporomycetes</taxon>
        <taxon>Peronosporales</taxon>
        <taxon>Peronosporaceae</taxon>
        <taxon>Phytophthora</taxon>
    </lineage>
</organism>
<dbReference type="OrthoDB" id="119016at2759"/>
<keyword evidence="2" id="KW-1185">Reference proteome</keyword>
<sequence>MKGTIDLRLRLGTLELVRRFVVVDRLRVNANLGTDTLKAFRGVIDLDENTVTLKSTCEVFRLRSRHSARMNSSVRLRPGGQALVVTDVYGSVPEGTTVLVEGNL</sequence>
<name>A0A225VVC7_9STRA</name>